<keyword evidence="6 9" id="KW-0029">Amino-acid transport</keyword>
<protein>
    <recommendedName>
        <fullName evidence="9">Branched-chain amino acid transport system carrier protein</fullName>
    </recommendedName>
</protein>
<dbReference type="NCBIfam" id="TIGR00796">
    <property type="entry name" value="livcs"/>
    <property type="match status" value="1"/>
</dbReference>
<feature type="transmembrane region" description="Helical" evidence="9">
    <location>
        <begin position="196"/>
        <end position="215"/>
    </location>
</feature>
<keyword evidence="7 9" id="KW-1133">Transmembrane helix</keyword>
<comment type="subcellular location">
    <subcellularLocation>
        <location evidence="1 9">Cell membrane</location>
        <topology evidence="1 9">Multi-pass membrane protein</topology>
    </subcellularLocation>
</comment>
<comment type="caution">
    <text evidence="10">The sequence shown here is derived from an EMBL/GenBank/DDBJ whole genome shotgun (WGS) entry which is preliminary data.</text>
</comment>
<dbReference type="RefSeq" id="WP_039634248.1">
    <property type="nucleotide sequence ID" value="NZ_AYSO01000018.1"/>
</dbReference>
<feature type="transmembrane region" description="Helical" evidence="9">
    <location>
        <begin position="410"/>
        <end position="432"/>
    </location>
</feature>
<feature type="transmembrane region" description="Helical" evidence="9">
    <location>
        <begin position="12"/>
        <end position="32"/>
    </location>
</feature>
<keyword evidence="4" id="KW-1003">Cell membrane</keyword>
<evidence type="ECO:0000256" key="7">
    <source>
        <dbReference type="ARBA" id="ARBA00022989"/>
    </source>
</evidence>
<dbReference type="GO" id="GO:0015190">
    <property type="term" value="F:L-leucine transmembrane transporter activity"/>
    <property type="evidence" value="ECO:0007669"/>
    <property type="project" value="TreeGrafter"/>
</dbReference>
<feature type="transmembrane region" description="Helical" evidence="9">
    <location>
        <begin position="340"/>
        <end position="360"/>
    </location>
</feature>
<dbReference type="OrthoDB" id="9783920at2"/>
<keyword evidence="3 9" id="KW-0813">Transport</keyword>
<organism evidence="10 11">
    <name type="scientific">Clostridium argentinense CDC 2741</name>
    <dbReference type="NCBI Taxonomy" id="1418104"/>
    <lineage>
        <taxon>Bacteria</taxon>
        <taxon>Bacillati</taxon>
        <taxon>Bacillota</taxon>
        <taxon>Clostridia</taxon>
        <taxon>Eubacteriales</taxon>
        <taxon>Clostridiaceae</taxon>
        <taxon>Clostridium</taxon>
    </lineage>
</organism>
<evidence type="ECO:0000256" key="8">
    <source>
        <dbReference type="ARBA" id="ARBA00023136"/>
    </source>
</evidence>
<dbReference type="GO" id="GO:0015820">
    <property type="term" value="P:L-leucine transport"/>
    <property type="evidence" value="ECO:0007669"/>
    <property type="project" value="TreeGrafter"/>
</dbReference>
<dbReference type="Pfam" id="PF05525">
    <property type="entry name" value="Branch_AA_trans"/>
    <property type="match status" value="1"/>
</dbReference>
<dbReference type="GO" id="GO:0005886">
    <property type="term" value="C:plasma membrane"/>
    <property type="evidence" value="ECO:0007669"/>
    <property type="project" value="UniProtKB-SubCell"/>
</dbReference>
<dbReference type="EMBL" id="AYSO01000018">
    <property type="protein sequence ID" value="KIE45881.1"/>
    <property type="molecule type" value="Genomic_DNA"/>
</dbReference>
<evidence type="ECO:0000256" key="9">
    <source>
        <dbReference type="RuleBase" id="RU362122"/>
    </source>
</evidence>
<evidence type="ECO:0000256" key="6">
    <source>
        <dbReference type="ARBA" id="ARBA00022970"/>
    </source>
</evidence>
<sequence>MEKLSRKDMMLISLMLFSMFFGAGNLIIPPFLGQAAGTSMGSAILGFILSAVGLPILGVIIVSKAGGLHNLASRVHPFFASVFTVLIYVAIGPFLGIPRAGSLAFEMGVAPFLPNPINLSGWILLLYTLVYFSIALWLSLTPSKLVERFGKVLTPLLLILISTIFIYSIFKPLGSFGAPSGDYAKFPFFKGFLDGYMTMDTIAALNFGVVISLTLKQMGIEKEKSLVSNSIRAGLIAGFFLTIIYIILAVLGASNQGSLETTANGAVILSNVVLYLFGKPGVILLGLIFSLACLTTSVGLITSCSQYFASLTPKISYKYWVTILSISSMILANMGLTKILIISVPVLTAIYPMAITLILLSFIHDFFKGKSSVYICSMIFVSTVSITEALKQSGFKVDAITNLFKHLPLYSMGLGWIVPAIIGATIGFIFIFSKEGLVNIDM</sequence>
<reference evidence="10 11" key="1">
    <citation type="journal article" date="2015" name="Infect. Genet. Evol.">
        <title>Genomic sequences of six botulinum neurotoxin-producing strains representing three clostridial species illustrate the mobility and diversity of botulinum neurotoxin genes.</title>
        <authorList>
            <person name="Smith T.J."/>
            <person name="Hill K.K."/>
            <person name="Xie G."/>
            <person name="Foley B.T."/>
            <person name="Williamson C.H."/>
            <person name="Foster J.T."/>
            <person name="Johnson S.L."/>
            <person name="Chertkov O."/>
            <person name="Teshima H."/>
            <person name="Gibbons H.S."/>
            <person name="Johnsky L.A."/>
            <person name="Karavis M.A."/>
            <person name="Smith L.A."/>
        </authorList>
    </citation>
    <scope>NUCLEOTIDE SEQUENCE [LARGE SCALE GENOMIC DNA]</scope>
    <source>
        <strain evidence="10 11">CDC 2741</strain>
    </source>
</reference>
<feature type="transmembrane region" description="Helical" evidence="9">
    <location>
        <begin position="317"/>
        <end position="334"/>
    </location>
</feature>
<gene>
    <name evidence="10" type="primary">brnQ</name>
    <name evidence="10" type="ORF">U732_2092</name>
</gene>
<dbReference type="GO" id="GO:0015188">
    <property type="term" value="F:L-isoleucine transmembrane transporter activity"/>
    <property type="evidence" value="ECO:0007669"/>
    <property type="project" value="TreeGrafter"/>
</dbReference>
<evidence type="ECO:0000256" key="2">
    <source>
        <dbReference type="ARBA" id="ARBA00008540"/>
    </source>
</evidence>
<evidence type="ECO:0000313" key="10">
    <source>
        <dbReference type="EMBL" id="KIE45881.1"/>
    </source>
</evidence>
<evidence type="ECO:0000256" key="3">
    <source>
        <dbReference type="ARBA" id="ARBA00022448"/>
    </source>
</evidence>
<feature type="transmembrane region" description="Helical" evidence="9">
    <location>
        <begin position="372"/>
        <end position="390"/>
    </location>
</feature>
<feature type="transmembrane region" description="Helical" evidence="9">
    <location>
        <begin position="235"/>
        <end position="254"/>
    </location>
</feature>
<feature type="transmembrane region" description="Helical" evidence="9">
    <location>
        <begin position="117"/>
        <end position="140"/>
    </location>
</feature>
<feature type="transmembrane region" description="Helical" evidence="9">
    <location>
        <begin position="282"/>
        <end position="305"/>
    </location>
</feature>
<evidence type="ECO:0000313" key="11">
    <source>
        <dbReference type="Proteomes" id="UP000031366"/>
    </source>
</evidence>
<comment type="similarity">
    <text evidence="2 9">Belongs to the branched chain amino acid transporter family.</text>
</comment>
<evidence type="ECO:0000256" key="1">
    <source>
        <dbReference type="ARBA" id="ARBA00004651"/>
    </source>
</evidence>
<dbReference type="GO" id="GO:0005304">
    <property type="term" value="F:L-valine transmembrane transporter activity"/>
    <property type="evidence" value="ECO:0007669"/>
    <property type="project" value="TreeGrafter"/>
</dbReference>
<keyword evidence="11" id="KW-1185">Reference proteome</keyword>
<dbReference type="PANTHER" id="PTHR30588:SF0">
    <property type="entry name" value="BRANCHED-CHAIN AMINO ACID PERMEASE BRNQ"/>
    <property type="match status" value="1"/>
</dbReference>
<feature type="transmembrane region" description="Helical" evidence="9">
    <location>
        <begin position="152"/>
        <end position="170"/>
    </location>
</feature>
<proteinExistence type="inferred from homology"/>
<evidence type="ECO:0000256" key="4">
    <source>
        <dbReference type="ARBA" id="ARBA00022475"/>
    </source>
</evidence>
<name>A0A0C1R5X0_9CLOT</name>
<dbReference type="PANTHER" id="PTHR30588">
    <property type="entry name" value="BRANCHED-CHAIN AMINO ACID TRANSPORT SYSTEM 2 CARRIER PROTEIN"/>
    <property type="match status" value="1"/>
</dbReference>
<dbReference type="GO" id="GO:0015818">
    <property type="term" value="P:isoleucine transport"/>
    <property type="evidence" value="ECO:0007669"/>
    <property type="project" value="TreeGrafter"/>
</dbReference>
<keyword evidence="5 9" id="KW-0812">Transmembrane</keyword>
<dbReference type="Proteomes" id="UP000031366">
    <property type="component" value="Unassembled WGS sequence"/>
</dbReference>
<dbReference type="InterPro" id="IPR004685">
    <property type="entry name" value="Brnchd-chn_aa_trnsp_Livcs"/>
</dbReference>
<keyword evidence="8 9" id="KW-0472">Membrane</keyword>
<accession>A0A0C1R5X0</accession>
<comment type="function">
    <text evidence="9">Component of the transport system for branched-chain amino acids.</text>
</comment>
<feature type="transmembrane region" description="Helical" evidence="9">
    <location>
        <begin position="75"/>
        <end position="97"/>
    </location>
</feature>
<dbReference type="AlphaFoldDB" id="A0A0C1R5X0"/>
<feature type="transmembrane region" description="Helical" evidence="9">
    <location>
        <begin position="44"/>
        <end position="63"/>
    </location>
</feature>
<evidence type="ECO:0000256" key="5">
    <source>
        <dbReference type="ARBA" id="ARBA00022692"/>
    </source>
</evidence>